<gene>
    <name evidence="2" type="ORF">E2C01_038075</name>
</gene>
<protein>
    <submittedName>
        <fullName evidence="2">Uncharacterized protein</fullName>
    </submittedName>
</protein>
<sequence>MATPNPVSESSSGEGIRNVPNSDSSLGDDPKCLDLSLNFFFINCCNILGLRSNFQSVENHLSSTISHLLFLTKTQLTEATDSSPFSVPSYFLNPHFRSKAECYVYVCNDLPCSRVHSLESSEFSTI</sequence>
<dbReference type="EMBL" id="VSRR010006268">
    <property type="protein sequence ID" value="MPC44401.1"/>
    <property type="molecule type" value="Genomic_DNA"/>
</dbReference>
<comment type="caution">
    <text evidence="2">The sequence shown here is derived from an EMBL/GenBank/DDBJ whole genome shotgun (WGS) entry which is preliminary data.</text>
</comment>
<name>A0A5B7FB89_PORTR</name>
<evidence type="ECO:0000256" key="1">
    <source>
        <dbReference type="SAM" id="MobiDB-lite"/>
    </source>
</evidence>
<feature type="region of interest" description="Disordered" evidence="1">
    <location>
        <begin position="1"/>
        <end position="27"/>
    </location>
</feature>
<dbReference type="Proteomes" id="UP000324222">
    <property type="component" value="Unassembled WGS sequence"/>
</dbReference>
<dbReference type="AlphaFoldDB" id="A0A5B7FB89"/>
<organism evidence="2 3">
    <name type="scientific">Portunus trituberculatus</name>
    <name type="common">Swimming crab</name>
    <name type="synonym">Neptunus trituberculatus</name>
    <dbReference type="NCBI Taxonomy" id="210409"/>
    <lineage>
        <taxon>Eukaryota</taxon>
        <taxon>Metazoa</taxon>
        <taxon>Ecdysozoa</taxon>
        <taxon>Arthropoda</taxon>
        <taxon>Crustacea</taxon>
        <taxon>Multicrustacea</taxon>
        <taxon>Malacostraca</taxon>
        <taxon>Eumalacostraca</taxon>
        <taxon>Eucarida</taxon>
        <taxon>Decapoda</taxon>
        <taxon>Pleocyemata</taxon>
        <taxon>Brachyura</taxon>
        <taxon>Eubrachyura</taxon>
        <taxon>Portunoidea</taxon>
        <taxon>Portunidae</taxon>
        <taxon>Portuninae</taxon>
        <taxon>Portunus</taxon>
    </lineage>
</organism>
<keyword evidence="3" id="KW-1185">Reference proteome</keyword>
<accession>A0A5B7FB89</accession>
<evidence type="ECO:0000313" key="2">
    <source>
        <dbReference type="EMBL" id="MPC44401.1"/>
    </source>
</evidence>
<feature type="compositionally biased region" description="Polar residues" evidence="1">
    <location>
        <begin position="1"/>
        <end position="25"/>
    </location>
</feature>
<reference evidence="2 3" key="1">
    <citation type="submission" date="2019-05" db="EMBL/GenBank/DDBJ databases">
        <title>Another draft genome of Portunus trituberculatus and its Hox gene families provides insights of decapod evolution.</title>
        <authorList>
            <person name="Jeong J.-H."/>
            <person name="Song I."/>
            <person name="Kim S."/>
            <person name="Choi T."/>
            <person name="Kim D."/>
            <person name="Ryu S."/>
            <person name="Kim W."/>
        </authorList>
    </citation>
    <scope>NUCLEOTIDE SEQUENCE [LARGE SCALE GENOMIC DNA]</scope>
    <source>
        <tissue evidence="2">Muscle</tissue>
    </source>
</reference>
<evidence type="ECO:0000313" key="3">
    <source>
        <dbReference type="Proteomes" id="UP000324222"/>
    </source>
</evidence>
<proteinExistence type="predicted"/>